<dbReference type="Pfam" id="PF03924">
    <property type="entry name" value="CHASE"/>
    <property type="match status" value="1"/>
</dbReference>
<dbReference type="SMART" id="SM00387">
    <property type="entry name" value="HATPase_c"/>
    <property type="match status" value="1"/>
</dbReference>
<keyword evidence="8 11" id="KW-1133">Transmembrane helix</keyword>
<dbReference type="Gene3D" id="3.30.450.20">
    <property type="entry name" value="PAS domain"/>
    <property type="match status" value="1"/>
</dbReference>
<keyword evidence="6 11" id="KW-0812">Transmembrane</keyword>
<dbReference type="InterPro" id="IPR042240">
    <property type="entry name" value="CHASE_sf"/>
</dbReference>
<evidence type="ECO:0000313" key="15">
    <source>
        <dbReference type="Proteomes" id="UP000267049"/>
    </source>
</evidence>
<keyword evidence="15" id="KW-1185">Reference proteome</keyword>
<dbReference type="GO" id="GO:0000155">
    <property type="term" value="F:phosphorelay sensor kinase activity"/>
    <property type="evidence" value="ECO:0007669"/>
    <property type="project" value="InterPro"/>
</dbReference>
<evidence type="ECO:0000256" key="1">
    <source>
        <dbReference type="ARBA" id="ARBA00000085"/>
    </source>
</evidence>
<dbReference type="EMBL" id="RIBS01000002">
    <property type="protein sequence ID" value="RNF85421.1"/>
    <property type="molecule type" value="Genomic_DNA"/>
</dbReference>
<sequence length="737" mass="80969">MAPHRHGGEYPASMSPDEPIDPTSSAGDRGSWRGHVLALAVLVGTVMLVLALWRNAYDRELVAAQAEFVVSSQDIAGRLQQRMLNCELVARGGGSLFASLARPTPTQWRAYATNMQIELRFPGMVGLGFAAYVPQSRLAGVQLDWRDSGYGMLEVWPRGLRPVYGPILYLEPRTSGNAAVIGYDMYAEPARRAAMEAAMETGTARLTAPVGLVQNAASAPPALLLYVPIYRAGDLPMTVAARRESMQGWVYVPVQMTPFVRMALRGIHQAPVFRITDVTDGVTMPVYETSGARRSESPAFFHHEVIEMYGRRWRMDFASPPLDRAAPRLRSLQNTLALGLFAALLMYAIAWVLARTEARALAIATRLTEDYRRSELRFRTAMQYSAIGKALLDGDGCIVEANQALGAIVAVSPSALVGVPFETLFEHGDGDNVSGETDENGVHRTTRRLHRGGGEPRDAHLTYAPLPGNIGQDIAGLVQVEDVTERLRAEARVHSLNRTLEARVALRTRELSLANYELETFAYSVSHDLRAPLRAIDGFSRVLAERYADRIDEDGRGYLGRVRRAAARMGELIDALLQMTRVSRSDVKPVSIDMSRLAEEVVDELRAGDPQHQPQVVIAPGMGVDGDAVLLRNLLGNLLGNAWKFTRGRSDARIEFGRQQVAGGWEFFVRDNGAGFDQVFVDKLFRPFQRLHGEEEFTGHGIGLATVKRIVERHGGTIRAVGQVGEGAAFYFVLPTG</sequence>
<dbReference type="SMART" id="SM01079">
    <property type="entry name" value="CHASE"/>
    <property type="match status" value="1"/>
</dbReference>
<dbReference type="GO" id="GO:0007234">
    <property type="term" value="P:osmosensory signaling via phosphorelay pathway"/>
    <property type="evidence" value="ECO:0007669"/>
    <property type="project" value="TreeGrafter"/>
</dbReference>
<evidence type="ECO:0000256" key="8">
    <source>
        <dbReference type="ARBA" id="ARBA00022989"/>
    </source>
</evidence>
<dbReference type="CDD" id="cd00082">
    <property type="entry name" value="HisKA"/>
    <property type="match status" value="1"/>
</dbReference>
<name>A0A3M8SVR2_9GAMM</name>
<dbReference type="Gene3D" id="3.30.565.10">
    <property type="entry name" value="Histidine kinase-like ATPase, C-terminal domain"/>
    <property type="match status" value="1"/>
</dbReference>
<evidence type="ECO:0000259" key="12">
    <source>
        <dbReference type="PROSITE" id="PS50109"/>
    </source>
</evidence>
<dbReference type="InterPro" id="IPR005467">
    <property type="entry name" value="His_kinase_dom"/>
</dbReference>
<evidence type="ECO:0000256" key="11">
    <source>
        <dbReference type="SAM" id="Phobius"/>
    </source>
</evidence>
<dbReference type="Proteomes" id="UP000267049">
    <property type="component" value="Unassembled WGS sequence"/>
</dbReference>
<dbReference type="SUPFAM" id="SSF55785">
    <property type="entry name" value="PYP-like sensor domain (PAS domain)"/>
    <property type="match status" value="1"/>
</dbReference>
<dbReference type="EC" id="2.7.13.3" evidence="3"/>
<dbReference type="InterPro" id="IPR050351">
    <property type="entry name" value="BphY/WalK/GraS-like"/>
</dbReference>
<dbReference type="InterPro" id="IPR035965">
    <property type="entry name" value="PAS-like_dom_sf"/>
</dbReference>
<keyword evidence="5" id="KW-0808">Transferase</keyword>
<dbReference type="Pfam" id="PF08448">
    <property type="entry name" value="PAS_4"/>
    <property type="match status" value="1"/>
</dbReference>
<dbReference type="PROSITE" id="PS50839">
    <property type="entry name" value="CHASE"/>
    <property type="match status" value="1"/>
</dbReference>
<evidence type="ECO:0000313" key="14">
    <source>
        <dbReference type="EMBL" id="RNF85421.1"/>
    </source>
</evidence>
<dbReference type="InterPro" id="IPR004358">
    <property type="entry name" value="Sig_transdc_His_kin-like_C"/>
</dbReference>
<comment type="catalytic activity">
    <reaction evidence="1">
        <text>ATP + protein L-histidine = ADP + protein N-phospho-L-histidine.</text>
        <dbReference type="EC" id="2.7.13.3"/>
    </reaction>
</comment>
<dbReference type="Pfam" id="PF02518">
    <property type="entry name" value="HATPase_c"/>
    <property type="match status" value="1"/>
</dbReference>
<organism evidence="14 15">
    <name type="scientific">Montanilutibacter psychrotolerans</name>
    <dbReference type="NCBI Taxonomy" id="1327343"/>
    <lineage>
        <taxon>Bacteria</taxon>
        <taxon>Pseudomonadati</taxon>
        <taxon>Pseudomonadota</taxon>
        <taxon>Gammaproteobacteria</taxon>
        <taxon>Lysobacterales</taxon>
        <taxon>Lysobacteraceae</taxon>
        <taxon>Montanilutibacter</taxon>
    </lineage>
</organism>
<dbReference type="GO" id="GO:0030295">
    <property type="term" value="F:protein kinase activator activity"/>
    <property type="evidence" value="ECO:0007669"/>
    <property type="project" value="TreeGrafter"/>
</dbReference>
<dbReference type="SUPFAM" id="SSF47384">
    <property type="entry name" value="Homodimeric domain of signal transducing histidine kinase"/>
    <property type="match status" value="1"/>
</dbReference>
<feature type="transmembrane region" description="Helical" evidence="11">
    <location>
        <begin position="336"/>
        <end position="354"/>
    </location>
</feature>
<evidence type="ECO:0000256" key="7">
    <source>
        <dbReference type="ARBA" id="ARBA00022777"/>
    </source>
</evidence>
<accession>A0A3M8SVR2</accession>
<keyword evidence="7" id="KW-0418">Kinase</keyword>
<dbReference type="InterPro" id="IPR006189">
    <property type="entry name" value="CHASE_dom"/>
</dbReference>
<dbReference type="SUPFAM" id="SSF55874">
    <property type="entry name" value="ATPase domain of HSP90 chaperone/DNA topoisomerase II/histidine kinase"/>
    <property type="match status" value="1"/>
</dbReference>
<dbReference type="SMART" id="SM00388">
    <property type="entry name" value="HisKA"/>
    <property type="match status" value="1"/>
</dbReference>
<evidence type="ECO:0000256" key="2">
    <source>
        <dbReference type="ARBA" id="ARBA00004370"/>
    </source>
</evidence>
<dbReference type="GO" id="GO:0000156">
    <property type="term" value="F:phosphorelay response regulator activity"/>
    <property type="evidence" value="ECO:0007669"/>
    <property type="project" value="TreeGrafter"/>
</dbReference>
<dbReference type="InterPro" id="IPR003661">
    <property type="entry name" value="HisK_dim/P_dom"/>
</dbReference>
<feature type="domain" description="Histidine kinase" evidence="12">
    <location>
        <begin position="524"/>
        <end position="737"/>
    </location>
</feature>
<dbReference type="OrthoDB" id="9808408at2"/>
<dbReference type="GO" id="GO:0005886">
    <property type="term" value="C:plasma membrane"/>
    <property type="evidence" value="ECO:0007669"/>
    <property type="project" value="UniProtKB-ARBA"/>
</dbReference>
<dbReference type="AlphaFoldDB" id="A0A3M8SVR2"/>
<dbReference type="PROSITE" id="PS50109">
    <property type="entry name" value="HIS_KIN"/>
    <property type="match status" value="1"/>
</dbReference>
<dbReference type="Gene3D" id="3.30.450.350">
    <property type="entry name" value="CHASE domain"/>
    <property type="match status" value="1"/>
</dbReference>
<protein>
    <recommendedName>
        <fullName evidence="3">histidine kinase</fullName>
        <ecNumber evidence="3">2.7.13.3</ecNumber>
    </recommendedName>
</protein>
<dbReference type="Pfam" id="PF00512">
    <property type="entry name" value="HisKA"/>
    <property type="match status" value="1"/>
</dbReference>
<evidence type="ECO:0000256" key="3">
    <source>
        <dbReference type="ARBA" id="ARBA00012438"/>
    </source>
</evidence>
<keyword evidence="4" id="KW-0597">Phosphoprotein</keyword>
<dbReference type="PANTHER" id="PTHR42878:SF15">
    <property type="entry name" value="BACTERIOPHYTOCHROME"/>
    <property type="match status" value="1"/>
</dbReference>
<comment type="subcellular location">
    <subcellularLocation>
        <location evidence="2">Membrane</location>
    </subcellularLocation>
</comment>
<dbReference type="PRINTS" id="PR00344">
    <property type="entry name" value="BCTRLSENSOR"/>
</dbReference>
<evidence type="ECO:0000259" key="13">
    <source>
        <dbReference type="PROSITE" id="PS50839"/>
    </source>
</evidence>
<dbReference type="FunFam" id="3.30.565.10:FF:000006">
    <property type="entry name" value="Sensor histidine kinase WalK"/>
    <property type="match status" value="1"/>
</dbReference>
<dbReference type="InterPro" id="IPR003594">
    <property type="entry name" value="HATPase_dom"/>
</dbReference>
<evidence type="ECO:0000256" key="10">
    <source>
        <dbReference type="SAM" id="MobiDB-lite"/>
    </source>
</evidence>
<dbReference type="InterPro" id="IPR013656">
    <property type="entry name" value="PAS_4"/>
</dbReference>
<evidence type="ECO:0000256" key="9">
    <source>
        <dbReference type="ARBA" id="ARBA00023136"/>
    </source>
</evidence>
<feature type="region of interest" description="Disordered" evidence="10">
    <location>
        <begin position="1"/>
        <end position="29"/>
    </location>
</feature>
<gene>
    <name evidence="14" type="ORF">EER27_06600</name>
</gene>
<dbReference type="FunFam" id="1.10.287.130:FF:000070">
    <property type="entry name" value="Histidine kinase sensor protein"/>
    <property type="match status" value="1"/>
</dbReference>
<feature type="domain" description="CHASE" evidence="13">
    <location>
        <begin position="162"/>
        <end position="301"/>
    </location>
</feature>
<evidence type="ECO:0000256" key="4">
    <source>
        <dbReference type="ARBA" id="ARBA00022553"/>
    </source>
</evidence>
<dbReference type="NCBIfam" id="TIGR00229">
    <property type="entry name" value="sensory_box"/>
    <property type="match status" value="1"/>
</dbReference>
<evidence type="ECO:0000256" key="5">
    <source>
        <dbReference type="ARBA" id="ARBA00022679"/>
    </source>
</evidence>
<keyword evidence="9 11" id="KW-0472">Membrane</keyword>
<comment type="caution">
    <text evidence="14">The sequence shown here is derived from an EMBL/GenBank/DDBJ whole genome shotgun (WGS) entry which is preliminary data.</text>
</comment>
<dbReference type="CDD" id="cd00130">
    <property type="entry name" value="PAS"/>
    <property type="match status" value="1"/>
</dbReference>
<dbReference type="InterPro" id="IPR000014">
    <property type="entry name" value="PAS"/>
</dbReference>
<reference evidence="14 15" key="1">
    <citation type="submission" date="2018-11" db="EMBL/GenBank/DDBJ databases">
        <title>Lysobacter cryohumiis sp. nov., isolated from soil in the Tianshan Mountains, Xinjiang, China.</title>
        <authorList>
            <person name="Luo Y."/>
            <person name="Sheng H."/>
        </authorList>
    </citation>
    <scope>NUCLEOTIDE SEQUENCE [LARGE SCALE GENOMIC DNA]</scope>
    <source>
        <strain evidence="14 15">ZS60</strain>
    </source>
</reference>
<feature type="transmembrane region" description="Helical" evidence="11">
    <location>
        <begin position="32"/>
        <end position="53"/>
    </location>
</feature>
<evidence type="ECO:0000256" key="6">
    <source>
        <dbReference type="ARBA" id="ARBA00022692"/>
    </source>
</evidence>
<dbReference type="InterPro" id="IPR036097">
    <property type="entry name" value="HisK_dim/P_sf"/>
</dbReference>
<dbReference type="InterPro" id="IPR036890">
    <property type="entry name" value="HATPase_C_sf"/>
</dbReference>
<dbReference type="PANTHER" id="PTHR42878">
    <property type="entry name" value="TWO-COMPONENT HISTIDINE KINASE"/>
    <property type="match status" value="1"/>
</dbReference>
<proteinExistence type="predicted"/>
<dbReference type="Gene3D" id="1.10.287.130">
    <property type="match status" value="1"/>
</dbReference>